<dbReference type="SUPFAM" id="SSF46785">
    <property type="entry name" value="Winged helix' DNA-binding domain"/>
    <property type="match status" value="1"/>
</dbReference>
<dbReference type="Pfam" id="PF12840">
    <property type="entry name" value="HTH_20"/>
    <property type="match status" value="1"/>
</dbReference>
<dbReference type="InterPro" id="IPR001845">
    <property type="entry name" value="HTH_ArsR_DNA-bd_dom"/>
</dbReference>
<name>A0A7S7NRT8_PALFE</name>
<dbReference type="NCBIfam" id="NF033788">
    <property type="entry name" value="HTH_metalloreg"/>
    <property type="match status" value="1"/>
</dbReference>
<dbReference type="CDD" id="cd00090">
    <property type="entry name" value="HTH_ARSR"/>
    <property type="match status" value="1"/>
</dbReference>
<dbReference type="PRINTS" id="PR00778">
    <property type="entry name" value="HTHARSR"/>
</dbReference>
<accession>A0A7S7NRT8</accession>
<organism evidence="2 3">
    <name type="scientific">Paludibaculum fermentans</name>
    <dbReference type="NCBI Taxonomy" id="1473598"/>
    <lineage>
        <taxon>Bacteria</taxon>
        <taxon>Pseudomonadati</taxon>
        <taxon>Acidobacteriota</taxon>
        <taxon>Terriglobia</taxon>
        <taxon>Bryobacterales</taxon>
        <taxon>Bryobacteraceae</taxon>
        <taxon>Paludibaculum</taxon>
    </lineage>
</organism>
<proteinExistence type="predicted"/>
<dbReference type="InterPro" id="IPR036388">
    <property type="entry name" value="WH-like_DNA-bd_sf"/>
</dbReference>
<dbReference type="RefSeq" id="WP_194450151.1">
    <property type="nucleotide sequence ID" value="NZ_CP063849.1"/>
</dbReference>
<sequence length="113" mass="12461">MPKKRIEQGLAEAALLFAALGDPTRLALLHRLSHDGASSISALSERFVITRQGITKHLRVLEAAGLVDGRRQGRESVWAMNPERLAEGQRCLDQIARGWDDALARLKSHIENG</sequence>
<evidence type="ECO:0000259" key="1">
    <source>
        <dbReference type="PROSITE" id="PS50987"/>
    </source>
</evidence>
<dbReference type="AlphaFoldDB" id="A0A7S7NRT8"/>
<reference evidence="2 3" key="1">
    <citation type="submission" date="2020-10" db="EMBL/GenBank/DDBJ databases">
        <title>Complete genome sequence of Paludibaculum fermentans P105T, a facultatively anaerobic acidobacterium capable of dissimilatory Fe(III) reduction.</title>
        <authorList>
            <person name="Dedysh S.N."/>
            <person name="Beletsky A.V."/>
            <person name="Kulichevskaya I.S."/>
            <person name="Mardanov A.V."/>
            <person name="Ravin N.V."/>
        </authorList>
    </citation>
    <scope>NUCLEOTIDE SEQUENCE [LARGE SCALE GENOMIC DNA]</scope>
    <source>
        <strain evidence="2 3">P105</strain>
    </source>
</reference>
<dbReference type="GO" id="GO:0003700">
    <property type="term" value="F:DNA-binding transcription factor activity"/>
    <property type="evidence" value="ECO:0007669"/>
    <property type="project" value="InterPro"/>
</dbReference>
<dbReference type="PANTHER" id="PTHR38600">
    <property type="entry name" value="TRANSCRIPTIONAL REGULATORY PROTEIN"/>
    <property type="match status" value="1"/>
</dbReference>
<dbReference type="InterPro" id="IPR011991">
    <property type="entry name" value="ArsR-like_HTH"/>
</dbReference>
<dbReference type="Proteomes" id="UP000593892">
    <property type="component" value="Chromosome"/>
</dbReference>
<dbReference type="Gene3D" id="1.10.10.10">
    <property type="entry name" value="Winged helix-like DNA-binding domain superfamily/Winged helix DNA-binding domain"/>
    <property type="match status" value="1"/>
</dbReference>
<evidence type="ECO:0000313" key="3">
    <source>
        <dbReference type="Proteomes" id="UP000593892"/>
    </source>
</evidence>
<dbReference type="SMART" id="SM00418">
    <property type="entry name" value="HTH_ARSR"/>
    <property type="match status" value="1"/>
</dbReference>
<dbReference type="KEGG" id="pfer:IRI77_00555"/>
<gene>
    <name evidence="2" type="ORF">IRI77_00555</name>
</gene>
<keyword evidence="3" id="KW-1185">Reference proteome</keyword>
<dbReference type="PROSITE" id="PS50987">
    <property type="entry name" value="HTH_ARSR_2"/>
    <property type="match status" value="1"/>
</dbReference>
<evidence type="ECO:0000313" key="2">
    <source>
        <dbReference type="EMBL" id="QOY88489.1"/>
    </source>
</evidence>
<protein>
    <submittedName>
        <fullName evidence="2">Helix-turn-helix transcriptional regulator</fullName>
    </submittedName>
</protein>
<dbReference type="InterPro" id="IPR036390">
    <property type="entry name" value="WH_DNA-bd_sf"/>
</dbReference>
<dbReference type="EMBL" id="CP063849">
    <property type="protein sequence ID" value="QOY88489.1"/>
    <property type="molecule type" value="Genomic_DNA"/>
</dbReference>
<dbReference type="PANTHER" id="PTHR38600:SF2">
    <property type="entry name" value="SLL0088 PROTEIN"/>
    <property type="match status" value="1"/>
</dbReference>
<feature type="domain" description="HTH arsR-type" evidence="1">
    <location>
        <begin position="5"/>
        <end position="100"/>
    </location>
</feature>